<comment type="similarity">
    <text evidence="6">Belongs to the ABC-4 integral membrane protein family.</text>
</comment>
<evidence type="ECO:0000256" key="6">
    <source>
        <dbReference type="ARBA" id="ARBA00038076"/>
    </source>
</evidence>
<dbReference type="PANTHER" id="PTHR30572">
    <property type="entry name" value="MEMBRANE COMPONENT OF TRANSPORTER-RELATED"/>
    <property type="match status" value="1"/>
</dbReference>
<dbReference type="PANTHER" id="PTHR30572:SF4">
    <property type="entry name" value="ABC TRANSPORTER PERMEASE YTRF"/>
    <property type="match status" value="1"/>
</dbReference>
<evidence type="ECO:0000256" key="3">
    <source>
        <dbReference type="ARBA" id="ARBA00022692"/>
    </source>
</evidence>
<dbReference type="InterPro" id="IPR050250">
    <property type="entry name" value="Macrolide_Exporter_MacB"/>
</dbReference>
<dbReference type="EMBL" id="CP163445">
    <property type="protein sequence ID" value="XDQ79461.1"/>
    <property type="molecule type" value="Genomic_DNA"/>
</dbReference>
<feature type="transmembrane region" description="Helical" evidence="7">
    <location>
        <begin position="774"/>
        <end position="796"/>
    </location>
</feature>
<accession>A0AB39TK05</accession>
<keyword evidence="2" id="KW-1003">Cell membrane</keyword>
<feature type="transmembrane region" description="Helical" evidence="7">
    <location>
        <begin position="234"/>
        <end position="252"/>
    </location>
</feature>
<feature type="transmembrane region" description="Helical" evidence="7">
    <location>
        <begin position="370"/>
        <end position="390"/>
    </location>
</feature>
<feature type="transmembrane region" description="Helical" evidence="7">
    <location>
        <begin position="454"/>
        <end position="475"/>
    </location>
</feature>
<dbReference type="RefSeq" id="WP_369183360.1">
    <property type="nucleotide sequence ID" value="NZ_CP163445.1"/>
</dbReference>
<dbReference type="InterPro" id="IPR003838">
    <property type="entry name" value="ABC3_permease_C"/>
</dbReference>
<protein>
    <submittedName>
        <fullName evidence="9">FtsX-like permease family protein</fullName>
    </submittedName>
</protein>
<evidence type="ECO:0000256" key="2">
    <source>
        <dbReference type="ARBA" id="ARBA00022475"/>
    </source>
</evidence>
<evidence type="ECO:0000313" key="9">
    <source>
        <dbReference type="EMBL" id="XDQ79461.1"/>
    </source>
</evidence>
<dbReference type="Pfam" id="PF02687">
    <property type="entry name" value="FtsX"/>
    <property type="match status" value="2"/>
</dbReference>
<feature type="transmembrane region" description="Helical" evidence="7">
    <location>
        <begin position="683"/>
        <end position="709"/>
    </location>
</feature>
<proteinExistence type="inferred from homology"/>
<dbReference type="GO" id="GO:0022857">
    <property type="term" value="F:transmembrane transporter activity"/>
    <property type="evidence" value="ECO:0007669"/>
    <property type="project" value="TreeGrafter"/>
</dbReference>
<gene>
    <name evidence="9" type="ORF">AB2U05_13805</name>
</gene>
<sequence>MLSLALATLRHRLTGFVGAFLALALGTTMIGVMALTLGATFGTPHPGPQRFRAVTGSVVAPQGFEGRPMTAPAVLPPEVVAKVTAAGGAVADRSFPVNTAAGAATGHPWASAGFAGYRLVDGRAPQAADEVVVGGGSAESVGRQVPVGAGRYRVVGVTDGRWFESAVFFSDAEAQRLSPGVNALVSDLPAGQLSALVGDRAVAVQGEDLTRVDPDDTGGAQALTSAQAMAGSTAGLAVCVAVFVVIATFAFATEQRRRELALLRLVGAAPRQVRRMVLGEALIVGVAAAVVGCALAPLCVVPLRSWMVDHEVAPSWFTIAFNPLPLLVAFVIGVAAALAGSAATLVRVSLIRPIEVLRESAVERRGMTPVRWLLGVGMLVGAVVTGVVIARTEPYLAASARKYQMVPVLYVGAVALLAPVLLRPVTGLLTWPLRRSRKAGPLLVRENILTARRRTAATVAPIVVAVGLAGTLLTMQKSGDAAVLTRQQQEVHAADVVVPGAGGAGIDARTVERLAAVPGVRVTPVASMNIRIGNEKGEQIDSLSTYAVPAGALGSTVTPPVVGGSLASAPENFLVIDAHAAQSDDLAVGDKVVTLLPSGERVQTVIAAVVERGLHGDDTYVSSALVGSLPSSLVYLDSAAGALDDQQTAAVRRALDGSGAKVVTYDAYLEAQRARAARQTDNAAVVILGIALAYALIAVANTLVMAMAGRKREFALLGLAGAVRGQIVKVAAAESAVAVVVGTALAAVATVLAAATQYASLSELVPSARTVVPWTPVLATVALCALVTVVTASGAAGRTTHHRAIEAAGTRE</sequence>
<feature type="transmembrane region" description="Helical" evidence="7">
    <location>
        <begin position="324"/>
        <end position="350"/>
    </location>
</feature>
<organism evidence="9">
    <name type="scientific">Streptomyces sp. Y1</name>
    <dbReference type="NCBI Taxonomy" id="3238634"/>
    <lineage>
        <taxon>Bacteria</taxon>
        <taxon>Bacillati</taxon>
        <taxon>Actinomycetota</taxon>
        <taxon>Actinomycetes</taxon>
        <taxon>Kitasatosporales</taxon>
        <taxon>Streptomycetaceae</taxon>
        <taxon>Streptomyces</taxon>
    </lineage>
</organism>
<keyword evidence="4 7" id="KW-1133">Transmembrane helix</keyword>
<feature type="domain" description="ABC3 transporter permease C-terminal" evidence="8">
    <location>
        <begin position="234"/>
        <end position="349"/>
    </location>
</feature>
<feature type="transmembrane region" description="Helical" evidence="7">
    <location>
        <begin position="410"/>
        <end position="433"/>
    </location>
</feature>
<feature type="domain" description="ABC3 transporter permease C-terminal" evidence="8">
    <location>
        <begin position="686"/>
        <end position="793"/>
    </location>
</feature>
<evidence type="ECO:0000256" key="4">
    <source>
        <dbReference type="ARBA" id="ARBA00022989"/>
    </source>
</evidence>
<evidence type="ECO:0000256" key="1">
    <source>
        <dbReference type="ARBA" id="ARBA00004651"/>
    </source>
</evidence>
<feature type="transmembrane region" description="Helical" evidence="7">
    <location>
        <begin position="281"/>
        <end position="304"/>
    </location>
</feature>
<keyword evidence="5 7" id="KW-0472">Membrane</keyword>
<reference evidence="9" key="1">
    <citation type="submission" date="2024-07" db="EMBL/GenBank/DDBJ databases">
        <authorList>
            <person name="Yu S.T."/>
        </authorList>
    </citation>
    <scope>NUCLEOTIDE SEQUENCE</scope>
    <source>
        <strain evidence="9">Y1</strain>
    </source>
</reference>
<keyword evidence="3 7" id="KW-0812">Transmembrane</keyword>
<evidence type="ECO:0000256" key="5">
    <source>
        <dbReference type="ARBA" id="ARBA00023136"/>
    </source>
</evidence>
<dbReference type="GO" id="GO:0005886">
    <property type="term" value="C:plasma membrane"/>
    <property type="evidence" value="ECO:0007669"/>
    <property type="project" value="UniProtKB-SubCell"/>
</dbReference>
<dbReference type="AlphaFoldDB" id="A0AB39TK05"/>
<evidence type="ECO:0000259" key="8">
    <source>
        <dbReference type="Pfam" id="PF02687"/>
    </source>
</evidence>
<evidence type="ECO:0000256" key="7">
    <source>
        <dbReference type="SAM" id="Phobius"/>
    </source>
</evidence>
<name>A0AB39TK05_9ACTN</name>
<comment type="subcellular location">
    <subcellularLocation>
        <location evidence="1">Cell membrane</location>
        <topology evidence="1">Multi-pass membrane protein</topology>
    </subcellularLocation>
</comment>
<feature type="transmembrane region" description="Helical" evidence="7">
    <location>
        <begin position="730"/>
        <end position="754"/>
    </location>
</feature>